<gene>
    <name evidence="1" type="ORF">B456_003G158700</name>
</gene>
<organism evidence="1 2">
    <name type="scientific">Gossypium raimondii</name>
    <name type="common">Peruvian cotton</name>
    <name type="synonym">Gossypium klotzschianum subsp. raimondii</name>
    <dbReference type="NCBI Taxonomy" id="29730"/>
    <lineage>
        <taxon>Eukaryota</taxon>
        <taxon>Viridiplantae</taxon>
        <taxon>Streptophyta</taxon>
        <taxon>Embryophyta</taxon>
        <taxon>Tracheophyta</taxon>
        <taxon>Spermatophyta</taxon>
        <taxon>Magnoliopsida</taxon>
        <taxon>eudicotyledons</taxon>
        <taxon>Gunneridae</taxon>
        <taxon>Pentapetalae</taxon>
        <taxon>rosids</taxon>
        <taxon>malvids</taxon>
        <taxon>Malvales</taxon>
        <taxon>Malvaceae</taxon>
        <taxon>Malvoideae</taxon>
        <taxon>Gossypium</taxon>
    </lineage>
</organism>
<dbReference type="Proteomes" id="UP000032304">
    <property type="component" value="Chromosome 3"/>
</dbReference>
<accession>A0A0D2RNI7</accession>
<evidence type="ECO:0000313" key="1">
    <source>
        <dbReference type="EMBL" id="KJB20670.1"/>
    </source>
</evidence>
<evidence type="ECO:0000313" key="2">
    <source>
        <dbReference type="Proteomes" id="UP000032304"/>
    </source>
</evidence>
<name>A0A0D2RNI7_GOSRA</name>
<sequence length="123" mass="14209">MCETLTSKSVAGNIRIHLLWLVDPQTLPALNLLHLDYQLPSALFEYLSPMSMIIPRKHPTTLFQRKRKAPHNSVSTQAKGFHTQGSKMPLVIPHKHRTTLLQRKGRVSSYKVRKYDEIFFNCL</sequence>
<reference evidence="1 2" key="1">
    <citation type="journal article" date="2012" name="Nature">
        <title>Repeated polyploidization of Gossypium genomes and the evolution of spinnable cotton fibres.</title>
        <authorList>
            <person name="Paterson A.H."/>
            <person name="Wendel J.F."/>
            <person name="Gundlach H."/>
            <person name="Guo H."/>
            <person name="Jenkins J."/>
            <person name="Jin D."/>
            <person name="Llewellyn D."/>
            <person name="Showmaker K.C."/>
            <person name="Shu S."/>
            <person name="Udall J."/>
            <person name="Yoo M.J."/>
            <person name="Byers R."/>
            <person name="Chen W."/>
            <person name="Doron-Faigenboim A."/>
            <person name="Duke M.V."/>
            <person name="Gong L."/>
            <person name="Grimwood J."/>
            <person name="Grover C."/>
            <person name="Grupp K."/>
            <person name="Hu G."/>
            <person name="Lee T.H."/>
            <person name="Li J."/>
            <person name="Lin L."/>
            <person name="Liu T."/>
            <person name="Marler B.S."/>
            <person name="Page J.T."/>
            <person name="Roberts A.W."/>
            <person name="Romanel E."/>
            <person name="Sanders W.S."/>
            <person name="Szadkowski E."/>
            <person name="Tan X."/>
            <person name="Tang H."/>
            <person name="Xu C."/>
            <person name="Wang J."/>
            <person name="Wang Z."/>
            <person name="Zhang D."/>
            <person name="Zhang L."/>
            <person name="Ashrafi H."/>
            <person name="Bedon F."/>
            <person name="Bowers J.E."/>
            <person name="Brubaker C.L."/>
            <person name="Chee P.W."/>
            <person name="Das S."/>
            <person name="Gingle A.R."/>
            <person name="Haigler C.H."/>
            <person name="Harker D."/>
            <person name="Hoffmann L.V."/>
            <person name="Hovav R."/>
            <person name="Jones D.C."/>
            <person name="Lemke C."/>
            <person name="Mansoor S."/>
            <person name="ur Rahman M."/>
            <person name="Rainville L.N."/>
            <person name="Rambani A."/>
            <person name="Reddy U.K."/>
            <person name="Rong J.K."/>
            <person name="Saranga Y."/>
            <person name="Scheffler B.E."/>
            <person name="Scheffler J.A."/>
            <person name="Stelly D.M."/>
            <person name="Triplett B.A."/>
            <person name="Van Deynze A."/>
            <person name="Vaslin M.F."/>
            <person name="Waghmare V.N."/>
            <person name="Walford S.A."/>
            <person name="Wright R.J."/>
            <person name="Zaki E.A."/>
            <person name="Zhang T."/>
            <person name="Dennis E.S."/>
            <person name="Mayer K.F."/>
            <person name="Peterson D.G."/>
            <person name="Rokhsar D.S."/>
            <person name="Wang X."/>
            <person name="Schmutz J."/>
        </authorList>
    </citation>
    <scope>NUCLEOTIDE SEQUENCE [LARGE SCALE GENOMIC DNA]</scope>
</reference>
<dbReference type="Gramene" id="KJB20670">
    <property type="protein sequence ID" value="KJB20670"/>
    <property type="gene ID" value="B456_003G158700"/>
</dbReference>
<proteinExistence type="predicted"/>
<keyword evidence="2" id="KW-1185">Reference proteome</keyword>
<dbReference type="EMBL" id="CM001742">
    <property type="protein sequence ID" value="KJB20670.1"/>
    <property type="molecule type" value="Genomic_DNA"/>
</dbReference>
<dbReference type="AlphaFoldDB" id="A0A0D2RNI7"/>
<protein>
    <submittedName>
        <fullName evidence="1">Uncharacterized protein</fullName>
    </submittedName>
</protein>